<evidence type="ECO:0000256" key="2">
    <source>
        <dbReference type="ARBA" id="ARBA00010734"/>
    </source>
</evidence>
<evidence type="ECO:0000256" key="3">
    <source>
        <dbReference type="ARBA" id="ARBA00022552"/>
    </source>
</evidence>
<keyword evidence="9" id="KW-1185">Reference proteome</keyword>
<dbReference type="GO" id="GO:0034388">
    <property type="term" value="C:Pwp2p-containing subcomplex of 90S preribosome"/>
    <property type="evidence" value="ECO:0007669"/>
    <property type="project" value="TreeGrafter"/>
</dbReference>
<evidence type="ECO:0000259" key="7">
    <source>
        <dbReference type="Pfam" id="PF24892"/>
    </source>
</evidence>
<dbReference type="PANTHER" id="PTHR23271">
    <property type="entry name" value="HEPATOCELLULAR CARCINOMA-ASSOCIATED ANTIGEN 66"/>
    <property type="match status" value="1"/>
</dbReference>
<evidence type="ECO:0000313" key="8">
    <source>
        <dbReference type="EMBL" id="KAG5676615.1"/>
    </source>
</evidence>
<dbReference type="GO" id="GO:0030515">
    <property type="term" value="F:snoRNA binding"/>
    <property type="evidence" value="ECO:0007669"/>
    <property type="project" value="InterPro"/>
</dbReference>
<sequence>MNEYNTEKYIEQYEHISKLELLSNTELNQVKKKRAQFEVSIKNPSDPKPFIEYIKFELALTKKFQQLEYRNENDERAIERALSRNIKDIFNLALRKFQDRRELWSLYISFAKSKFSNIVSGIYQQMLNFHNTKEDYIEAIEYEMSKSNFTVALGLIIQAMAKEKDSKELVALHIRCSLQQAHEHEDETYKENTIKQVTTFYTRFLKESSDVMTHINLLQNIEHITFALNFQNEVLSNLIKKFSHRAETWDLLAKRHLNGLFYGDKDKIDSTEEIPFLTKLKHALAIYNKSFEIISPSNVKQMHELYITALLKLDEEQTDNLTEFDLHHLRSALGEAFLNGYNDDKLTEIHFIYFLKLRIFNKFDQKEIEEMCNKGIQLYPKCLELYELAIKYFIEIKNYDKIPEIFNHVASTNDEEMTIALYKFLREILSNTKEKTKILISIMEAIDCNNCNYSVKFYPYIIEYYEQSHGIEKAREFFESLLKSKNAAFLPLTVFKMMINLEQQQKTPNNKIISNCFERGIDAFGKDDSDIWIQYVQHLWKQNKFTEADGIRKRAIEKLKKDVKKVNEFELKLTLLRNKSGETDDD</sequence>
<dbReference type="OrthoDB" id="28112at2759"/>
<dbReference type="InterPro" id="IPR013949">
    <property type="entry name" value="Utp6"/>
</dbReference>
<dbReference type="Proteomes" id="UP001107558">
    <property type="component" value="Chromosome 2"/>
</dbReference>
<dbReference type="PANTHER" id="PTHR23271:SF1">
    <property type="entry name" value="U3 SMALL NUCLEOLAR RNA-ASSOCIATED PROTEIN 6 HOMOLOG"/>
    <property type="match status" value="1"/>
</dbReference>
<evidence type="ECO:0000256" key="4">
    <source>
        <dbReference type="ARBA" id="ARBA00022737"/>
    </source>
</evidence>
<gene>
    <name evidence="8" type="ORF">PVAND_006435</name>
</gene>
<evidence type="ECO:0000313" key="9">
    <source>
        <dbReference type="Proteomes" id="UP001107558"/>
    </source>
</evidence>
<dbReference type="InterPro" id="IPR003107">
    <property type="entry name" value="HAT"/>
</dbReference>
<keyword evidence="4" id="KW-0677">Repeat</keyword>
<dbReference type="Gene3D" id="1.25.40.10">
    <property type="entry name" value="Tetratricopeptide repeat domain"/>
    <property type="match status" value="1"/>
</dbReference>
<proteinExistence type="inferred from homology"/>
<dbReference type="GO" id="GO:0032040">
    <property type="term" value="C:small-subunit processome"/>
    <property type="evidence" value="ECO:0007669"/>
    <property type="project" value="TreeGrafter"/>
</dbReference>
<protein>
    <submittedName>
        <fullName evidence="8">Uncharacterized protein</fullName>
    </submittedName>
</protein>
<keyword evidence="3" id="KW-0698">rRNA processing</keyword>
<comment type="caution">
    <text evidence="8">The sequence shown here is derived from an EMBL/GenBank/DDBJ whole genome shotgun (WGS) entry which is preliminary data.</text>
</comment>
<comment type="subcellular location">
    <subcellularLocation>
        <location evidence="1">Nucleus</location>
        <location evidence="1">Nucleolus</location>
    </subcellularLocation>
</comment>
<dbReference type="SMART" id="SM00386">
    <property type="entry name" value="HAT"/>
    <property type="match status" value="6"/>
</dbReference>
<dbReference type="InterPro" id="IPR011990">
    <property type="entry name" value="TPR-like_helical_dom_sf"/>
</dbReference>
<dbReference type="InterPro" id="IPR055347">
    <property type="entry name" value="UTP6_N"/>
</dbReference>
<organism evidence="8 9">
    <name type="scientific">Polypedilum vanderplanki</name>
    <name type="common">Sleeping chironomid midge</name>
    <dbReference type="NCBI Taxonomy" id="319348"/>
    <lineage>
        <taxon>Eukaryota</taxon>
        <taxon>Metazoa</taxon>
        <taxon>Ecdysozoa</taxon>
        <taxon>Arthropoda</taxon>
        <taxon>Hexapoda</taxon>
        <taxon>Insecta</taxon>
        <taxon>Pterygota</taxon>
        <taxon>Neoptera</taxon>
        <taxon>Endopterygota</taxon>
        <taxon>Diptera</taxon>
        <taxon>Nematocera</taxon>
        <taxon>Chironomoidea</taxon>
        <taxon>Chironomidae</taxon>
        <taxon>Chironominae</taxon>
        <taxon>Polypedilum</taxon>
        <taxon>Polypedilum</taxon>
    </lineage>
</organism>
<feature type="domain" description="U3 small nucleolar RNA-associated protein 6 homolog C-terminal" evidence="7">
    <location>
        <begin position="284"/>
        <end position="556"/>
    </location>
</feature>
<dbReference type="InterPro" id="IPR056907">
    <property type="entry name" value="UTP6_C"/>
</dbReference>
<name>A0A9J6C3M1_POLVA</name>
<keyword evidence="5" id="KW-0539">Nucleus</keyword>
<comment type="similarity">
    <text evidence="2">Belongs to the UTP6 family.</text>
</comment>
<dbReference type="AlphaFoldDB" id="A0A9J6C3M1"/>
<evidence type="ECO:0000259" key="6">
    <source>
        <dbReference type="Pfam" id="PF08640"/>
    </source>
</evidence>
<evidence type="ECO:0000256" key="5">
    <source>
        <dbReference type="ARBA" id="ARBA00023242"/>
    </source>
</evidence>
<dbReference type="Pfam" id="PF24892">
    <property type="entry name" value="UTP6_C"/>
    <property type="match status" value="1"/>
</dbReference>
<dbReference type="Pfam" id="PF08640">
    <property type="entry name" value="U3_assoc_6"/>
    <property type="match status" value="1"/>
</dbReference>
<accession>A0A9J6C3M1</accession>
<dbReference type="EMBL" id="JADBJN010000002">
    <property type="protein sequence ID" value="KAG5676615.1"/>
    <property type="molecule type" value="Genomic_DNA"/>
</dbReference>
<reference evidence="8" key="1">
    <citation type="submission" date="2021-03" db="EMBL/GenBank/DDBJ databases">
        <title>Chromosome level genome of the anhydrobiotic midge Polypedilum vanderplanki.</title>
        <authorList>
            <person name="Yoshida Y."/>
            <person name="Kikawada T."/>
            <person name="Gusev O."/>
        </authorList>
    </citation>
    <scope>NUCLEOTIDE SEQUENCE</scope>
    <source>
        <strain evidence="8">NIAS01</strain>
        <tissue evidence="8">Whole body or cell culture</tissue>
    </source>
</reference>
<dbReference type="GO" id="GO:0000462">
    <property type="term" value="P:maturation of SSU-rRNA from tricistronic rRNA transcript (SSU-rRNA, 5.8S rRNA, LSU-rRNA)"/>
    <property type="evidence" value="ECO:0007669"/>
    <property type="project" value="InterPro"/>
</dbReference>
<feature type="domain" description="U3 small nucleolar RNA-associated protein 6 N-terminal" evidence="6">
    <location>
        <begin position="7"/>
        <end position="66"/>
    </location>
</feature>
<dbReference type="SUPFAM" id="SSF48452">
    <property type="entry name" value="TPR-like"/>
    <property type="match status" value="2"/>
</dbReference>
<evidence type="ECO:0000256" key="1">
    <source>
        <dbReference type="ARBA" id="ARBA00004604"/>
    </source>
</evidence>